<dbReference type="PANTHER" id="PTHR12320:SF83">
    <property type="entry name" value="PROTEIN PHOSPHATASE 2C 55-RELATED"/>
    <property type="match status" value="1"/>
</dbReference>
<keyword evidence="1" id="KW-0464">Manganese</keyword>
<comment type="cofactor">
    <cofactor evidence="1">
        <name>Mg(2+)</name>
        <dbReference type="ChEBI" id="CHEBI:18420"/>
    </cofactor>
</comment>
<keyword evidence="1" id="KW-0904">Protein phosphatase</keyword>
<organism evidence="2">
    <name type="scientific">Brassica napus</name>
    <name type="common">Rape</name>
    <dbReference type="NCBI Taxonomy" id="3708"/>
    <lineage>
        <taxon>Eukaryota</taxon>
        <taxon>Viridiplantae</taxon>
        <taxon>Streptophyta</taxon>
        <taxon>Embryophyta</taxon>
        <taxon>Tracheophyta</taxon>
        <taxon>Spermatophyta</taxon>
        <taxon>Magnoliopsida</taxon>
        <taxon>eudicotyledons</taxon>
        <taxon>Gunneridae</taxon>
        <taxon>Pentapetalae</taxon>
        <taxon>rosids</taxon>
        <taxon>malvids</taxon>
        <taxon>Brassicales</taxon>
        <taxon>Brassicaceae</taxon>
        <taxon>Brassiceae</taxon>
        <taxon>Brassica</taxon>
    </lineage>
</organism>
<dbReference type="AlphaFoldDB" id="A0A816SMH0"/>
<sequence>MWVDMLLVDVNEGFRFRDQSELLGLANTNTQLPDIIGEILGVKSTVTDPPEEKNCVMVTIKNGQVIVLLFHDDTATLSLFDSQAVAFHKQLEAMRVDPKVIVATSINPKMVGGDHKEAKYLYGVLHMALGMIEKGKKILTKLTEDDGLDSVEMSWENVQESLSQLNVRMKDVDITDDGVDMGVSSSGTHNVLKFKPINLVRVVTIYNIASVYYSSGDQTGIRSRLSRRARMLIRSSKTTQSPSVDRVTNIVYKEIFKDAQTTQVRSTRQVFTVAVAPGDVIIAGTDGLLDNLYNNEITATVVQAVRAGTDPQVTAQKIAALARQRAHDKNRQTPFSTAGFRYYGGKLDDIVYVNKRRKRTCVGL</sequence>
<dbReference type="GO" id="GO:0004722">
    <property type="term" value="F:protein serine/threonine phosphatase activity"/>
    <property type="evidence" value="ECO:0007669"/>
    <property type="project" value="UniProtKB-EC"/>
</dbReference>
<dbReference type="InterPro" id="IPR036457">
    <property type="entry name" value="PPM-type-like_dom_sf"/>
</dbReference>
<accession>A0A816SMH0</accession>
<keyword evidence="1" id="KW-0378">Hydrolase</keyword>
<comment type="similarity">
    <text evidence="1">Belongs to the PP2C family.</text>
</comment>
<dbReference type="InterPro" id="IPR039123">
    <property type="entry name" value="PPTC7"/>
</dbReference>
<protein>
    <recommendedName>
        <fullName evidence="1">Protein phosphatase</fullName>
        <ecNumber evidence="1">3.1.3.16</ecNumber>
    </recommendedName>
</protein>
<dbReference type="EC" id="3.1.3.16" evidence="1"/>
<proteinExistence type="inferred from homology"/>
<dbReference type="Proteomes" id="UP001295469">
    <property type="component" value="Chromosome A06"/>
</dbReference>
<comment type="catalytic activity">
    <reaction evidence="1">
        <text>O-phospho-L-seryl-[protein] + H2O = L-seryl-[protein] + phosphate</text>
        <dbReference type="Rhea" id="RHEA:20629"/>
        <dbReference type="Rhea" id="RHEA-COMP:9863"/>
        <dbReference type="Rhea" id="RHEA-COMP:11604"/>
        <dbReference type="ChEBI" id="CHEBI:15377"/>
        <dbReference type="ChEBI" id="CHEBI:29999"/>
        <dbReference type="ChEBI" id="CHEBI:43474"/>
        <dbReference type="ChEBI" id="CHEBI:83421"/>
        <dbReference type="EC" id="3.1.3.16"/>
    </reaction>
</comment>
<dbReference type="GO" id="GO:0046872">
    <property type="term" value="F:metal ion binding"/>
    <property type="evidence" value="ECO:0007669"/>
    <property type="project" value="UniProtKB-UniRule"/>
</dbReference>
<keyword evidence="1" id="KW-0460">Magnesium</keyword>
<keyword evidence="1" id="KW-0479">Metal-binding</keyword>
<dbReference type="EMBL" id="HG994360">
    <property type="protein sequence ID" value="CAF2085611.1"/>
    <property type="molecule type" value="Genomic_DNA"/>
</dbReference>
<gene>
    <name evidence="2" type="ORF">DARMORV10_A06P21080.1</name>
</gene>
<comment type="catalytic activity">
    <reaction evidence="1">
        <text>O-phospho-L-threonyl-[protein] + H2O = L-threonyl-[protein] + phosphate</text>
        <dbReference type="Rhea" id="RHEA:47004"/>
        <dbReference type="Rhea" id="RHEA-COMP:11060"/>
        <dbReference type="Rhea" id="RHEA-COMP:11605"/>
        <dbReference type="ChEBI" id="CHEBI:15377"/>
        <dbReference type="ChEBI" id="CHEBI:30013"/>
        <dbReference type="ChEBI" id="CHEBI:43474"/>
        <dbReference type="ChEBI" id="CHEBI:61977"/>
        <dbReference type="EC" id="3.1.3.16"/>
    </reaction>
</comment>
<comment type="cofactor">
    <cofactor evidence="1">
        <name>Mn(2+)</name>
        <dbReference type="ChEBI" id="CHEBI:29035"/>
    </cofactor>
</comment>
<dbReference type="PANTHER" id="PTHR12320">
    <property type="entry name" value="PROTEIN PHOSPHATASE 2C"/>
    <property type="match status" value="1"/>
</dbReference>
<reference evidence="2" key="1">
    <citation type="submission" date="2021-01" db="EMBL/GenBank/DDBJ databases">
        <authorList>
            <consortium name="Genoscope - CEA"/>
            <person name="William W."/>
        </authorList>
    </citation>
    <scope>NUCLEOTIDE SEQUENCE</scope>
</reference>
<name>A0A816SMH0_BRANA</name>
<dbReference type="Gene3D" id="3.60.40.10">
    <property type="entry name" value="PPM-type phosphatase domain"/>
    <property type="match status" value="1"/>
</dbReference>
<dbReference type="SUPFAM" id="SSF81606">
    <property type="entry name" value="PP2C-like"/>
    <property type="match status" value="1"/>
</dbReference>
<evidence type="ECO:0000256" key="1">
    <source>
        <dbReference type="RuleBase" id="RU366020"/>
    </source>
</evidence>
<evidence type="ECO:0000313" key="2">
    <source>
        <dbReference type="EMBL" id="CAF2085611.1"/>
    </source>
</evidence>